<dbReference type="OrthoDB" id="668782at2"/>
<dbReference type="PANTHER" id="PTHR35174">
    <property type="entry name" value="BLL7171 PROTEIN-RELATED"/>
    <property type="match status" value="1"/>
</dbReference>
<feature type="domain" description="YCII-related" evidence="2">
    <location>
        <begin position="1"/>
        <end position="94"/>
    </location>
</feature>
<evidence type="ECO:0000313" key="4">
    <source>
        <dbReference type="Proteomes" id="UP000031030"/>
    </source>
</evidence>
<dbReference type="AlphaFoldDB" id="A0A0B2A476"/>
<organism evidence="3 4">
    <name type="scientific">Microbacterium mangrovi</name>
    <dbReference type="NCBI Taxonomy" id="1348253"/>
    <lineage>
        <taxon>Bacteria</taxon>
        <taxon>Bacillati</taxon>
        <taxon>Actinomycetota</taxon>
        <taxon>Actinomycetes</taxon>
        <taxon>Micrococcales</taxon>
        <taxon>Microbacteriaceae</taxon>
        <taxon>Microbacterium</taxon>
    </lineage>
</organism>
<dbReference type="EMBL" id="JTDK01000014">
    <property type="protein sequence ID" value="KHK96599.1"/>
    <property type="molecule type" value="Genomic_DNA"/>
</dbReference>
<dbReference type="InterPro" id="IPR011008">
    <property type="entry name" value="Dimeric_a/b-barrel"/>
</dbReference>
<dbReference type="Gene3D" id="3.30.70.1060">
    <property type="entry name" value="Dimeric alpha+beta barrel"/>
    <property type="match status" value="1"/>
</dbReference>
<dbReference type="SUPFAM" id="SSF54909">
    <property type="entry name" value="Dimeric alpha+beta barrel"/>
    <property type="match status" value="1"/>
</dbReference>
<reference evidence="3 4" key="1">
    <citation type="submission" date="2014-11" db="EMBL/GenBank/DDBJ databases">
        <title>Genome sequence of Microbacterium mangrovi MUSC 115(T).</title>
        <authorList>
            <person name="Lee L.-H."/>
        </authorList>
    </citation>
    <scope>NUCLEOTIDE SEQUENCE [LARGE SCALE GENOMIC DNA]</scope>
    <source>
        <strain evidence="3 4">MUSC 115</strain>
    </source>
</reference>
<dbReference type="InterPro" id="IPR005545">
    <property type="entry name" value="YCII"/>
</dbReference>
<gene>
    <name evidence="3" type="ORF">LK09_14815</name>
</gene>
<evidence type="ECO:0000259" key="2">
    <source>
        <dbReference type="Pfam" id="PF03795"/>
    </source>
</evidence>
<dbReference type="Proteomes" id="UP000031030">
    <property type="component" value="Unassembled WGS sequence"/>
</dbReference>
<dbReference type="RefSeq" id="WP_039401042.1">
    <property type="nucleotide sequence ID" value="NZ_JTDK01000014.1"/>
</dbReference>
<evidence type="ECO:0000256" key="1">
    <source>
        <dbReference type="ARBA" id="ARBA00007689"/>
    </source>
</evidence>
<keyword evidence="4" id="KW-1185">Reference proteome</keyword>
<evidence type="ECO:0000313" key="3">
    <source>
        <dbReference type="EMBL" id="KHK96599.1"/>
    </source>
</evidence>
<sequence>MRYLLLIRPDISDLPDDWGPDPRLEEEMGALLEEMTKAGVLLDTAGLRPPEEGAVLRLAGGEVTVLDGPYTESKEFVGGYCLLQTRTRDEAVEWGIRFLRIHGDDWRMDLELRELDGQ</sequence>
<dbReference type="Pfam" id="PF03795">
    <property type="entry name" value="YCII"/>
    <property type="match status" value="1"/>
</dbReference>
<dbReference type="PANTHER" id="PTHR35174:SF1">
    <property type="entry name" value="BLL0086 PROTEIN"/>
    <property type="match status" value="1"/>
</dbReference>
<proteinExistence type="inferred from homology"/>
<protein>
    <submittedName>
        <fullName evidence="3">Transcriptional regulator</fullName>
    </submittedName>
</protein>
<dbReference type="STRING" id="1348253.LK09_14815"/>
<name>A0A0B2A476_9MICO</name>
<accession>A0A0B2A476</accession>
<comment type="similarity">
    <text evidence="1">Belongs to the YciI family.</text>
</comment>
<comment type="caution">
    <text evidence="3">The sequence shown here is derived from an EMBL/GenBank/DDBJ whole genome shotgun (WGS) entry which is preliminary data.</text>
</comment>